<dbReference type="PANTHER" id="PTHR12358:SF31">
    <property type="entry name" value="ACYLGLYCEROL KINASE, MITOCHONDRIAL"/>
    <property type="match status" value="1"/>
</dbReference>
<dbReference type="GO" id="GO:0016773">
    <property type="term" value="F:phosphotransferase activity, alcohol group as acceptor"/>
    <property type="evidence" value="ECO:0007669"/>
    <property type="project" value="UniProtKB-ARBA"/>
</dbReference>
<dbReference type="Proteomes" id="UP000053599">
    <property type="component" value="Unassembled WGS sequence"/>
</dbReference>
<dbReference type="SMART" id="SM00046">
    <property type="entry name" value="DAGKc"/>
    <property type="match status" value="1"/>
</dbReference>
<dbReference type="HOGENOM" id="CLU_013399_0_1_1"/>
<sequence length="563" mass="60936">MAGKRPSDADPFADSAAIQDEREAIVESTLSVGRNATLTLGTDAVIVLDEGLHRDSGFNCFGLLPQKTTSTHTIPYFNVLWAEIVKGDLTIQYAKPTSRSAQAPVHVAYVNYTLENSTSAEEKAARWIARLLDRAYGRAQRNKRIKVLINPFGGTGKAAKIFTKSIEPIFAAARCDVDAERTTHKGHAVEICENLDINAFDVVASASGDGLPHECINGLARKSNAAEALRKVAVVQLPCGTGNAMSWNLTGTAEPSTAALCIVKGLRTPLDLVSVTQGGTRTLSFLSQSLGIVAESDLGTENIRWMGEARFTFGFLVRLLGKTLYPVEIAVKTEIEDKQAIKRHYAKQVAKRGQAGGLAQHDLDGPLDTSTNLGLPPLQYGTVNDPLSTDAGWSPMKPYPNLGNFYCGNMTMMTADTPFFPASLPSDGMLDLVTIDGDISRMQAIDLLLSVPKGAFFDKECVRYRKVQAVRVVPQFGQKVGLQQNERRQNTLGKMLGRIGVQGNGRNASRDGGYFSVDGEKMPFEPFQIEVHRGLGTVLSKNVGVYEAIGPKGWEDVDVTNGE</sequence>
<dbReference type="GO" id="GO:0016020">
    <property type="term" value="C:membrane"/>
    <property type="evidence" value="ECO:0007669"/>
    <property type="project" value="TreeGrafter"/>
</dbReference>
<dbReference type="InterPro" id="IPR017438">
    <property type="entry name" value="ATP-NAD_kinase_N"/>
</dbReference>
<dbReference type="SUPFAM" id="SSF111331">
    <property type="entry name" value="NAD kinase/diacylglycerol kinase-like"/>
    <property type="match status" value="1"/>
</dbReference>
<evidence type="ECO:0000313" key="3">
    <source>
        <dbReference type="Proteomes" id="UP000053599"/>
    </source>
</evidence>
<reference evidence="2 3" key="1">
    <citation type="submission" date="2015-01" db="EMBL/GenBank/DDBJ databases">
        <title>The Genome Sequence of Exophiala sideris CBS121828.</title>
        <authorList>
            <consortium name="The Broad Institute Genomics Platform"/>
            <person name="Cuomo C."/>
            <person name="de Hoog S."/>
            <person name="Gorbushina A."/>
            <person name="Stielow B."/>
            <person name="Teixiera M."/>
            <person name="Abouelleil A."/>
            <person name="Chapman S.B."/>
            <person name="Priest M."/>
            <person name="Young S.K."/>
            <person name="Wortman J."/>
            <person name="Nusbaum C."/>
            <person name="Birren B."/>
        </authorList>
    </citation>
    <scope>NUCLEOTIDE SEQUENCE [LARGE SCALE GENOMIC DNA]</scope>
    <source>
        <strain evidence="2 3">CBS 121828</strain>
    </source>
</reference>
<dbReference type="Pfam" id="PF24321">
    <property type="entry name" value="DUF7493"/>
    <property type="match status" value="1"/>
</dbReference>
<dbReference type="OrthoDB" id="3853857at2759"/>
<dbReference type="PROSITE" id="PS50146">
    <property type="entry name" value="DAGK"/>
    <property type="match status" value="1"/>
</dbReference>
<dbReference type="Gene3D" id="2.60.200.40">
    <property type="match status" value="1"/>
</dbReference>
<name>A0A0D1Y6Z7_9EURO</name>
<dbReference type="GO" id="GO:0001727">
    <property type="term" value="F:lipid kinase activity"/>
    <property type="evidence" value="ECO:0007669"/>
    <property type="project" value="TreeGrafter"/>
</dbReference>
<protein>
    <recommendedName>
        <fullName evidence="1">DAGKc domain-containing protein</fullName>
    </recommendedName>
</protein>
<dbReference type="Gene3D" id="3.40.50.10330">
    <property type="entry name" value="Probable inorganic polyphosphate/atp-NAD kinase, domain 1"/>
    <property type="match status" value="1"/>
</dbReference>
<organism evidence="2 3">
    <name type="scientific">Exophiala sideris</name>
    <dbReference type="NCBI Taxonomy" id="1016849"/>
    <lineage>
        <taxon>Eukaryota</taxon>
        <taxon>Fungi</taxon>
        <taxon>Dikarya</taxon>
        <taxon>Ascomycota</taxon>
        <taxon>Pezizomycotina</taxon>
        <taxon>Eurotiomycetes</taxon>
        <taxon>Chaetothyriomycetidae</taxon>
        <taxon>Chaetothyriales</taxon>
        <taxon>Herpotrichiellaceae</taxon>
        <taxon>Exophiala</taxon>
    </lineage>
</organism>
<dbReference type="InterPro" id="IPR016064">
    <property type="entry name" value="NAD/diacylglycerol_kinase_sf"/>
</dbReference>
<dbReference type="GO" id="GO:0046512">
    <property type="term" value="P:sphingosine biosynthetic process"/>
    <property type="evidence" value="ECO:0007669"/>
    <property type="project" value="TreeGrafter"/>
</dbReference>
<evidence type="ECO:0000313" key="2">
    <source>
        <dbReference type="EMBL" id="KIV78637.1"/>
    </source>
</evidence>
<dbReference type="STRING" id="1016849.A0A0D1Y6Z7"/>
<dbReference type="Pfam" id="PF00781">
    <property type="entry name" value="DAGK_cat"/>
    <property type="match status" value="1"/>
</dbReference>
<feature type="domain" description="DAGKc" evidence="1">
    <location>
        <begin position="140"/>
        <end position="279"/>
    </location>
</feature>
<dbReference type="InterPro" id="IPR050187">
    <property type="entry name" value="Lipid_Phosphate_FormReg"/>
</dbReference>
<accession>A0A0D1Y6Z7</accession>
<dbReference type="InterPro" id="IPR055916">
    <property type="entry name" value="DUF7493"/>
</dbReference>
<gene>
    <name evidence="2" type="ORF">PV11_06270</name>
</gene>
<dbReference type="AlphaFoldDB" id="A0A0D1Y6Z7"/>
<dbReference type="EMBL" id="KN846953">
    <property type="protein sequence ID" value="KIV78637.1"/>
    <property type="molecule type" value="Genomic_DNA"/>
</dbReference>
<evidence type="ECO:0000259" key="1">
    <source>
        <dbReference type="PROSITE" id="PS50146"/>
    </source>
</evidence>
<dbReference type="PANTHER" id="PTHR12358">
    <property type="entry name" value="SPHINGOSINE KINASE"/>
    <property type="match status" value="1"/>
</dbReference>
<proteinExistence type="predicted"/>
<dbReference type="GO" id="GO:0005737">
    <property type="term" value="C:cytoplasm"/>
    <property type="evidence" value="ECO:0007669"/>
    <property type="project" value="TreeGrafter"/>
</dbReference>
<dbReference type="InterPro" id="IPR001206">
    <property type="entry name" value="Diacylglycerol_kinase_cat_dom"/>
</dbReference>